<dbReference type="InterPro" id="IPR009057">
    <property type="entry name" value="Homeodomain-like_sf"/>
</dbReference>
<reference evidence="4" key="1">
    <citation type="submission" date="2022-07" db="EMBL/GenBank/DDBJ databases">
        <authorList>
            <person name="Macas J."/>
            <person name="Novak P."/>
            <person name="Neumann P."/>
        </authorList>
    </citation>
    <scope>NUCLEOTIDE SEQUENCE</scope>
</reference>
<keyword evidence="2" id="KW-0539">Nucleus</keyword>
<dbReference type="PANTHER" id="PTHR21717:SF70">
    <property type="entry name" value="TELOMERE REPEAT-BINDING PROTEIN 2-RELATED"/>
    <property type="match status" value="1"/>
</dbReference>
<sequence>MIHFHEHGKGIIYFNLHCSVGRSGVEAKRNDARRGMRMINFIGSAHDSATSINKRGTSDDSRALVAVPNRNMDALAVAPPLRRPKRSETAQRRIRRPFSVSEVEALVQAVEKLGTGRWRDVKLRAFDNAKHRTYVDLKVALNPMFSMHLHRALIFCFFRTRESVIAILLSALGRHCLKILAPTYDELCPIFPRRSLDCLKILAPTYDDMVSKLIVPVIWST</sequence>
<evidence type="ECO:0000313" key="5">
    <source>
        <dbReference type="Proteomes" id="UP001152523"/>
    </source>
</evidence>
<comment type="caution">
    <text evidence="4">The sequence shown here is derived from an EMBL/GenBank/DDBJ whole genome shotgun (WGS) entry which is preliminary data.</text>
</comment>
<dbReference type="InterPro" id="IPR031105">
    <property type="entry name" value="TRP_plant"/>
</dbReference>
<dbReference type="PROSITE" id="PS51294">
    <property type="entry name" value="HTH_MYB"/>
    <property type="match status" value="1"/>
</dbReference>
<evidence type="ECO:0000313" key="4">
    <source>
        <dbReference type="EMBL" id="CAH9129156.1"/>
    </source>
</evidence>
<evidence type="ECO:0000256" key="2">
    <source>
        <dbReference type="ARBA" id="ARBA00023242"/>
    </source>
</evidence>
<organism evidence="4 5">
    <name type="scientific">Cuscuta epithymum</name>
    <dbReference type="NCBI Taxonomy" id="186058"/>
    <lineage>
        <taxon>Eukaryota</taxon>
        <taxon>Viridiplantae</taxon>
        <taxon>Streptophyta</taxon>
        <taxon>Embryophyta</taxon>
        <taxon>Tracheophyta</taxon>
        <taxon>Spermatophyta</taxon>
        <taxon>Magnoliopsida</taxon>
        <taxon>eudicotyledons</taxon>
        <taxon>Gunneridae</taxon>
        <taxon>Pentapetalae</taxon>
        <taxon>asterids</taxon>
        <taxon>lamiids</taxon>
        <taxon>Solanales</taxon>
        <taxon>Convolvulaceae</taxon>
        <taxon>Cuscuteae</taxon>
        <taxon>Cuscuta</taxon>
        <taxon>Cuscuta subgen. Cuscuta</taxon>
    </lineage>
</organism>
<dbReference type="Gene3D" id="1.10.246.220">
    <property type="match status" value="1"/>
</dbReference>
<keyword evidence="5" id="KW-1185">Reference proteome</keyword>
<dbReference type="CDD" id="cd11660">
    <property type="entry name" value="SANT_TRF"/>
    <property type="match status" value="1"/>
</dbReference>
<evidence type="ECO:0000256" key="1">
    <source>
        <dbReference type="ARBA" id="ARBA00004123"/>
    </source>
</evidence>
<dbReference type="GO" id="GO:0005634">
    <property type="term" value="C:nucleus"/>
    <property type="evidence" value="ECO:0007669"/>
    <property type="project" value="UniProtKB-SubCell"/>
</dbReference>
<proteinExistence type="predicted"/>
<comment type="subcellular location">
    <subcellularLocation>
        <location evidence="1">Nucleus</location>
    </subcellularLocation>
</comment>
<gene>
    <name evidence="4" type="ORF">CEPIT_LOCUS29624</name>
</gene>
<evidence type="ECO:0000259" key="3">
    <source>
        <dbReference type="PROSITE" id="PS51294"/>
    </source>
</evidence>
<feature type="domain" description="HTH myb-type" evidence="3">
    <location>
        <begin position="90"/>
        <end position="138"/>
    </location>
</feature>
<name>A0AAV0F0Z7_9ASTE</name>
<dbReference type="PANTHER" id="PTHR21717">
    <property type="entry name" value="TELOMERIC REPEAT BINDING PROTEIN"/>
    <property type="match status" value="1"/>
</dbReference>
<dbReference type="AlphaFoldDB" id="A0AAV0F0Z7"/>
<dbReference type="Proteomes" id="UP001152523">
    <property type="component" value="Unassembled WGS sequence"/>
</dbReference>
<dbReference type="SUPFAM" id="SSF46689">
    <property type="entry name" value="Homeodomain-like"/>
    <property type="match status" value="1"/>
</dbReference>
<dbReference type="InterPro" id="IPR017930">
    <property type="entry name" value="Myb_dom"/>
</dbReference>
<accession>A0AAV0F0Z7</accession>
<dbReference type="EMBL" id="CAMAPF010000955">
    <property type="protein sequence ID" value="CAH9129156.1"/>
    <property type="molecule type" value="Genomic_DNA"/>
</dbReference>
<protein>
    <recommendedName>
        <fullName evidence="3">HTH myb-type domain-containing protein</fullName>
    </recommendedName>
</protein>